<dbReference type="EMBL" id="JBCGBO010000004">
    <property type="protein sequence ID" value="KAK9208155.1"/>
    <property type="molecule type" value="Genomic_DNA"/>
</dbReference>
<accession>A0AAP0MD18</accession>
<reference evidence="1 2" key="1">
    <citation type="submission" date="2024-05" db="EMBL/GenBank/DDBJ databases">
        <title>Haplotype-resolved chromosome-level genome assembly of Huyou (Citrus changshanensis).</title>
        <authorList>
            <person name="Miao C."/>
            <person name="Chen W."/>
            <person name="Wu Y."/>
            <person name="Wang L."/>
            <person name="Zhao S."/>
            <person name="Grierson D."/>
            <person name="Xu C."/>
            <person name="Chen K."/>
        </authorList>
    </citation>
    <scope>NUCLEOTIDE SEQUENCE [LARGE SCALE GENOMIC DNA]</scope>
    <source>
        <strain evidence="1">01-14</strain>
        <tissue evidence="1">Leaf</tissue>
    </source>
</reference>
<dbReference type="Proteomes" id="UP001428341">
    <property type="component" value="Unassembled WGS sequence"/>
</dbReference>
<name>A0AAP0MD18_9ROSI</name>
<evidence type="ECO:0000313" key="1">
    <source>
        <dbReference type="EMBL" id="KAK9208155.1"/>
    </source>
</evidence>
<dbReference type="AlphaFoldDB" id="A0AAP0MD18"/>
<evidence type="ECO:0000313" key="2">
    <source>
        <dbReference type="Proteomes" id="UP001428341"/>
    </source>
</evidence>
<gene>
    <name evidence="1" type="ORF">WN944_000509</name>
</gene>
<protein>
    <submittedName>
        <fullName evidence="1">Uncharacterized protein</fullName>
    </submittedName>
</protein>
<keyword evidence="2" id="KW-1185">Reference proteome</keyword>
<sequence length="72" mass="8310">MPRSRRAKRLKQKLILLKDKTIGKPTPPSPLLEQPPLFVKMIMGESRMEKPGDSVIGRVMWEILRIEDMLAL</sequence>
<comment type="caution">
    <text evidence="1">The sequence shown here is derived from an EMBL/GenBank/DDBJ whole genome shotgun (WGS) entry which is preliminary data.</text>
</comment>
<proteinExistence type="predicted"/>
<organism evidence="1 2">
    <name type="scientific">Citrus x changshan-huyou</name>
    <dbReference type="NCBI Taxonomy" id="2935761"/>
    <lineage>
        <taxon>Eukaryota</taxon>
        <taxon>Viridiplantae</taxon>
        <taxon>Streptophyta</taxon>
        <taxon>Embryophyta</taxon>
        <taxon>Tracheophyta</taxon>
        <taxon>Spermatophyta</taxon>
        <taxon>Magnoliopsida</taxon>
        <taxon>eudicotyledons</taxon>
        <taxon>Gunneridae</taxon>
        <taxon>Pentapetalae</taxon>
        <taxon>rosids</taxon>
        <taxon>malvids</taxon>
        <taxon>Sapindales</taxon>
        <taxon>Rutaceae</taxon>
        <taxon>Aurantioideae</taxon>
        <taxon>Citrus</taxon>
    </lineage>
</organism>